<dbReference type="InterPro" id="IPR036271">
    <property type="entry name" value="Tet_transcr_reg_TetR-rel_C_sf"/>
</dbReference>
<dbReference type="Pfam" id="PF00440">
    <property type="entry name" value="TetR_N"/>
    <property type="match status" value="1"/>
</dbReference>
<proteinExistence type="predicted"/>
<dbReference type="GO" id="GO:0000976">
    <property type="term" value="F:transcription cis-regulatory region binding"/>
    <property type="evidence" value="ECO:0007669"/>
    <property type="project" value="TreeGrafter"/>
</dbReference>
<evidence type="ECO:0000313" key="7">
    <source>
        <dbReference type="Proteomes" id="UP000535890"/>
    </source>
</evidence>
<gene>
    <name evidence="6" type="ORF">BJ983_000357</name>
</gene>
<dbReference type="SUPFAM" id="SSF46689">
    <property type="entry name" value="Homeodomain-like"/>
    <property type="match status" value="1"/>
</dbReference>
<dbReference type="AlphaFoldDB" id="A0A7Y9J3S0"/>
<keyword evidence="2 4" id="KW-0238">DNA-binding</keyword>
<sequence>MPRADAARNRARLLEAAAAAFLAGGDPTLEKIARDAGVGIGTLYRHFPTREALVEAVYRTELESLCRDVDPGPHAATAFRAWLDRYAEFVLTKRGMADTFRAMVADGSLASLRTRESVDAAVGTFLTAGAADGSLRPGVEADDVVTLLVGAFVTLQGADDRARTARLMDLVCSACEH</sequence>
<dbReference type="Proteomes" id="UP000535890">
    <property type="component" value="Unassembled WGS sequence"/>
</dbReference>
<dbReference type="InterPro" id="IPR049445">
    <property type="entry name" value="TetR_SbtR-like_C"/>
</dbReference>
<dbReference type="InterPro" id="IPR001647">
    <property type="entry name" value="HTH_TetR"/>
</dbReference>
<evidence type="ECO:0000256" key="3">
    <source>
        <dbReference type="ARBA" id="ARBA00023163"/>
    </source>
</evidence>
<dbReference type="InterPro" id="IPR009057">
    <property type="entry name" value="Homeodomain-like_sf"/>
</dbReference>
<dbReference type="Pfam" id="PF21597">
    <property type="entry name" value="TetR_C_43"/>
    <property type="match status" value="1"/>
</dbReference>
<comment type="caution">
    <text evidence="6">The sequence shown here is derived from an EMBL/GenBank/DDBJ whole genome shotgun (WGS) entry which is preliminary data.</text>
</comment>
<dbReference type="GO" id="GO:0003700">
    <property type="term" value="F:DNA-binding transcription factor activity"/>
    <property type="evidence" value="ECO:0007669"/>
    <property type="project" value="TreeGrafter"/>
</dbReference>
<dbReference type="PROSITE" id="PS50977">
    <property type="entry name" value="HTH_TETR_2"/>
    <property type="match status" value="1"/>
</dbReference>
<dbReference type="PANTHER" id="PTHR30055:SF234">
    <property type="entry name" value="HTH-TYPE TRANSCRIPTIONAL REGULATOR BETI"/>
    <property type="match status" value="1"/>
</dbReference>
<keyword evidence="1" id="KW-0805">Transcription regulation</keyword>
<evidence type="ECO:0000256" key="1">
    <source>
        <dbReference type="ARBA" id="ARBA00023015"/>
    </source>
</evidence>
<keyword evidence="7" id="KW-1185">Reference proteome</keyword>
<evidence type="ECO:0000259" key="5">
    <source>
        <dbReference type="PROSITE" id="PS50977"/>
    </source>
</evidence>
<name>A0A7Y9J3S0_9PSEU</name>
<dbReference type="RefSeq" id="WP_179792220.1">
    <property type="nucleotide sequence ID" value="NZ_BAABHP010000030.1"/>
</dbReference>
<protein>
    <submittedName>
        <fullName evidence="6">AcrR family transcriptional regulator</fullName>
    </submittedName>
</protein>
<evidence type="ECO:0000256" key="4">
    <source>
        <dbReference type="PROSITE-ProRule" id="PRU00335"/>
    </source>
</evidence>
<dbReference type="PANTHER" id="PTHR30055">
    <property type="entry name" value="HTH-TYPE TRANSCRIPTIONAL REGULATOR RUTR"/>
    <property type="match status" value="1"/>
</dbReference>
<reference evidence="6 7" key="1">
    <citation type="submission" date="2020-07" db="EMBL/GenBank/DDBJ databases">
        <title>Sequencing the genomes of 1000 actinobacteria strains.</title>
        <authorList>
            <person name="Klenk H.-P."/>
        </authorList>
    </citation>
    <scope>NUCLEOTIDE SEQUENCE [LARGE SCALE GENOMIC DNA]</scope>
    <source>
        <strain evidence="6 7">DSM 45772</strain>
    </source>
</reference>
<dbReference type="SUPFAM" id="SSF48498">
    <property type="entry name" value="Tetracyclin repressor-like, C-terminal domain"/>
    <property type="match status" value="1"/>
</dbReference>
<dbReference type="InterPro" id="IPR050109">
    <property type="entry name" value="HTH-type_TetR-like_transc_reg"/>
</dbReference>
<feature type="domain" description="HTH tetR-type" evidence="5">
    <location>
        <begin position="7"/>
        <end position="65"/>
    </location>
</feature>
<keyword evidence="3" id="KW-0804">Transcription</keyword>
<organism evidence="6 7">
    <name type="scientific">Actinomycetospora corticicola</name>
    <dbReference type="NCBI Taxonomy" id="663602"/>
    <lineage>
        <taxon>Bacteria</taxon>
        <taxon>Bacillati</taxon>
        <taxon>Actinomycetota</taxon>
        <taxon>Actinomycetes</taxon>
        <taxon>Pseudonocardiales</taxon>
        <taxon>Pseudonocardiaceae</taxon>
        <taxon>Actinomycetospora</taxon>
    </lineage>
</organism>
<accession>A0A7Y9J3S0</accession>
<evidence type="ECO:0000256" key="2">
    <source>
        <dbReference type="ARBA" id="ARBA00023125"/>
    </source>
</evidence>
<feature type="DNA-binding region" description="H-T-H motif" evidence="4">
    <location>
        <begin position="28"/>
        <end position="47"/>
    </location>
</feature>
<evidence type="ECO:0000313" key="6">
    <source>
        <dbReference type="EMBL" id="NYD34255.1"/>
    </source>
</evidence>
<dbReference type="EMBL" id="JACCBN010000001">
    <property type="protein sequence ID" value="NYD34255.1"/>
    <property type="molecule type" value="Genomic_DNA"/>
</dbReference>
<dbReference type="Gene3D" id="1.10.357.10">
    <property type="entry name" value="Tetracycline Repressor, domain 2"/>
    <property type="match status" value="1"/>
</dbReference>